<dbReference type="Gene3D" id="3.20.20.80">
    <property type="entry name" value="Glycosidases"/>
    <property type="match status" value="1"/>
</dbReference>
<dbReference type="KEGG" id="parq:DSM112329_01140"/>
<gene>
    <name evidence="1" type="ORF">DSM112329_01140</name>
</gene>
<proteinExistence type="predicted"/>
<dbReference type="InterPro" id="IPR017853">
    <property type="entry name" value="GH"/>
</dbReference>
<name>A0AAU7ARS0_9ACTN</name>
<organism evidence="1">
    <name type="scientific">Paraconexibacter sp. AEG42_29</name>
    <dbReference type="NCBI Taxonomy" id="2997339"/>
    <lineage>
        <taxon>Bacteria</taxon>
        <taxon>Bacillati</taxon>
        <taxon>Actinomycetota</taxon>
        <taxon>Thermoleophilia</taxon>
        <taxon>Solirubrobacterales</taxon>
        <taxon>Paraconexibacteraceae</taxon>
        <taxon>Paraconexibacter</taxon>
    </lineage>
</organism>
<dbReference type="AlphaFoldDB" id="A0AAU7ARS0"/>
<sequence>MVPGLHQRRRTAQALLAAFALAVCLCGLLPALASGAGLCLPTGSLVTPASGDAALRFGIYPGGAAGSVEGKPDPAPEDPVARLAALELLRPTNGRLGVHIYTAYTGDAAADEGTALWMDGEIAAYTAAGFDVELVVRYKPEGLARAQAVTGFARFVRATVRRYGGNARFTSLQVTNEANLTGAPDASDGAFAGATDALVAGVIAAKAEVRETNFAQVQVGFNWASDARPAASTAFWKALADQGGAAFADAVDWVGLDAYPGTWFPALDVSSLLPGLAGAALDSALATVRGCHMPAAGLGTDIPIHVSENGYPTGPGRSPATQSRVLEEMVRAVARRAAAYNVSDYNWFDLRDSRSDHPHLESQYGLLRDDYSLKPAFSTYRRLIGELGAGADTSGAPTVQPAANAVTPSASACTRSPARIAVPRRKGWKLRSLRVMQGSRVLKTLRQAAVPAWIRVALKPGRTRVTVRVSTRRGRTLRTQTVRRTLTVCGTTAA</sequence>
<evidence type="ECO:0000313" key="1">
    <source>
        <dbReference type="EMBL" id="XAY04307.1"/>
    </source>
</evidence>
<dbReference type="SUPFAM" id="SSF51445">
    <property type="entry name" value="(Trans)glycosidases"/>
    <property type="match status" value="1"/>
</dbReference>
<reference evidence="1" key="1">
    <citation type="submission" date="2022-12" db="EMBL/GenBank/DDBJ databases">
        <title>Paraconexibacter alkalitolerans sp. nov. and Baekduia alba sp. nov., isolated from soil and emended description of the genera Paraconexibacter (Chun et al., 2020) and Baekduia (An et al., 2020).</title>
        <authorList>
            <person name="Vieira S."/>
            <person name="Huber K.J."/>
            <person name="Geppert A."/>
            <person name="Wolf J."/>
            <person name="Neumann-Schaal M."/>
            <person name="Muesken M."/>
            <person name="Overmann J."/>
        </authorList>
    </citation>
    <scope>NUCLEOTIDE SEQUENCE</scope>
    <source>
        <strain evidence="1">AEG42_29</strain>
    </source>
</reference>
<protein>
    <submittedName>
        <fullName evidence="1">Uncharacterized protein</fullName>
    </submittedName>
</protein>
<accession>A0AAU7ARS0</accession>
<dbReference type="EMBL" id="CP114014">
    <property type="protein sequence ID" value="XAY04307.1"/>
    <property type="molecule type" value="Genomic_DNA"/>
</dbReference>